<reference evidence="2 3" key="1">
    <citation type="submission" date="2018-07" db="EMBL/GenBank/DDBJ databases">
        <authorList>
            <person name="Quirk P.G."/>
            <person name="Krulwich T.A."/>
        </authorList>
    </citation>
    <scope>NUCLEOTIDE SEQUENCE [LARGE SCALE GENOMIC DNA]</scope>
    <source>
        <strain evidence="2 3">CC-BB4</strain>
    </source>
</reference>
<dbReference type="PROSITE" id="PS51257">
    <property type="entry name" value="PROKAR_LIPOPROTEIN"/>
    <property type="match status" value="1"/>
</dbReference>
<protein>
    <recommendedName>
        <fullName evidence="4">Phosphate starvation-inducible protein PsiF</fullName>
    </recommendedName>
</protein>
<dbReference type="KEGG" id="ptaw:DW352_02235"/>
<gene>
    <name evidence="2" type="ORF">DW352_02235</name>
</gene>
<sequence>MKTIVLAISLSLMATSAFASCKGDAASKKLAGAALKSFMTKCEKDATAACELDSTNKKLAGAAKTSHMKKCVGDAVGQ</sequence>
<evidence type="ECO:0000313" key="2">
    <source>
        <dbReference type="EMBL" id="AXK79437.1"/>
    </source>
</evidence>
<name>A0A345ZR90_9HYPH</name>
<dbReference type="RefSeq" id="WP_115688126.1">
    <property type="nucleotide sequence ID" value="NZ_CP031417.1"/>
</dbReference>
<feature type="signal peptide" evidence="1">
    <location>
        <begin position="1"/>
        <end position="19"/>
    </location>
</feature>
<evidence type="ECO:0008006" key="4">
    <source>
        <dbReference type="Google" id="ProtNLM"/>
    </source>
</evidence>
<keyword evidence="1" id="KW-0732">Signal</keyword>
<evidence type="ECO:0000313" key="3">
    <source>
        <dbReference type="Proteomes" id="UP000254889"/>
    </source>
</evidence>
<dbReference type="OrthoDB" id="8402975at2"/>
<evidence type="ECO:0000256" key="1">
    <source>
        <dbReference type="SAM" id="SignalP"/>
    </source>
</evidence>
<keyword evidence="3" id="KW-1185">Reference proteome</keyword>
<proteinExistence type="predicted"/>
<dbReference type="EMBL" id="CP031417">
    <property type="protein sequence ID" value="AXK79437.1"/>
    <property type="molecule type" value="Genomic_DNA"/>
</dbReference>
<feature type="chain" id="PRO_5016823600" description="Phosphate starvation-inducible protein PsiF" evidence="1">
    <location>
        <begin position="20"/>
        <end position="78"/>
    </location>
</feature>
<dbReference type="Proteomes" id="UP000254889">
    <property type="component" value="Chromosome"/>
</dbReference>
<organism evidence="2 3">
    <name type="scientific">Pseudolabrys taiwanensis</name>
    <dbReference type="NCBI Taxonomy" id="331696"/>
    <lineage>
        <taxon>Bacteria</taxon>
        <taxon>Pseudomonadati</taxon>
        <taxon>Pseudomonadota</taxon>
        <taxon>Alphaproteobacteria</taxon>
        <taxon>Hyphomicrobiales</taxon>
        <taxon>Xanthobacteraceae</taxon>
        <taxon>Pseudolabrys</taxon>
    </lineage>
</organism>
<dbReference type="AlphaFoldDB" id="A0A345ZR90"/>
<accession>A0A345ZR90</accession>